<dbReference type="InterPro" id="IPR012338">
    <property type="entry name" value="Beta-lactam/transpept-like"/>
</dbReference>
<name>A0ABS1KKD7_9BACT</name>
<dbReference type="RefSeq" id="WP_202006680.1">
    <property type="nucleotide sequence ID" value="NZ_JAERRB010000001.1"/>
</dbReference>
<reference evidence="4 5" key="1">
    <citation type="submission" date="2021-01" db="EMBL/GenBank/DDBJ databases">
        <title>Chryseolinea sp. Jin1 Genome sequencing and assembly.</title>
        <authorList>
            <person name="Kim I."/>
        </authorList>
    </citation>
    <scope>NUCLEOTIDE SEQUENCE [LARGE SCALE GENOMIC DNA]</scope>
    <source>
        <strain evidence="4 5">Jin1</strain>
    </source>
</reference>
<dbReference type="InterPro" id="IPR050491">
    <property type="entry name" value="AmpC-like"/>
</dbReference>
<evidence type="ECO:0000256" key="1">
    <source>
        <dbReference type="SAM" id="MobiDB-lite"/>
    </source>
</evidence>
<dbReference type="GO" id="GO:0016787">
    <property type="term" value="F:hydrolase activity"/>
    <property type="evidence" value="ECO:0007669"/>
    <property type="project" value="UniProtKB-KW"/>
</dbReference>
<sequence length="593" mass="67132">MRRILLLLLLTWPGAYVFGQQKDIDKKLKGFDDFVTKAMHDWNVQGLSVAVVYKNNVVLSKGYGFRNTAGKLPVTSQTLFAIGSCTKAFTAAGLCLLEEDGKLELDNPVRSYLPDFKLQDEYVSANMTPRDLLCHRSGLPRHDMLWYGSNFSREALYERLRYLEPSKPFRTTYQYQNLMFMTAGYLTEKVSHQSWEQFTRERLFAPLNMTASNFSVNDLQQAKDFSTGYVDQKGVVQPMPYMNIDALGPAGSINSNADDMSHWLLALINGGQFKGKKILSPNTIRQLQTPVMVAATQVPLPYDEAFYNLYGLGWVITSYRGHVRVDHGGNIDGFSASTCFLPRDSVGVVVLTNMNSSVLPTIVRNQVIDRMLGLTLVDWNKRFLDERNKNRELQESIKKEEDDRQRVTGTTPSHTLDKYAGHYEHPAYGTVSIALDSNVLRANVHGLMTDLEHYHYDIFRATDQKYFEGEKFLFTTGMDGSVAELHLKLEPAVKDIVFKRMPDAVAVAPTTLASYVGDYDFGGQVAKVYLKDTTKLFLFVPGQPEYELAAIKQHEFKIKILEGFQVKFETDPKGQVTELLSIQPNGTFRAKRK</sequence>
<dbReference type="PANTHER" id="PTHR46825:SF15">
    <property type="entry name" value="BETA-LACTAMASE-RELATED DOMAIN-CONTAINING PROTEIN"/>
    <property type="match status" value="1"/>
</dbReference>
<accession>A0ABS1KKD7</accession>
<dbReference type="InterPro" id="IPR021860">
    <property type="entry name" value="Peptidase_S12_Pab87-rel_C"/>
</dbReference>
<keyword evidence="5" id="KW-1185">Reference proteome</keyword>
<dbReference type="PANTHER" id="PTHR46825">
    <property type="entry name" value="D-ALANYL-D-ALANINE-CARBOXYPEPTIDASE/ENDOPEPTIDASE AMPH"/>
    <property type="match status" value="1"/>
</dbReference>
<feature type="compositionally biased region" description="Basic and acidic residues" evidence="1">
    <location>
        <begin position="394"/>
        <end position="406"/>
    </location>
</feature>
<feature type="domain" description="Beta-lactamase-related" evidence="2">
    <location>
        <begin position="31"/>
        <end position="357"/>
    </location>
</feature>
<dbReference type="InterPro" id="IPR001466">
    <property type="entry name" value="Beta-lactam-related"/>
</dbReference>
<feature type="domain" description="Peptidase S12 Pab87-related C-terminal" evidence="3">
    <location>
        <begin position="406"/>
        <end position="499"/>
    </location>
</feature>
<dbReference type="Gene3D" id="3.40.710.10">
    <property type="entry name" value="DD-peptidase/beta-lactamase superfamily"/>
    <property type="match status" value="1"/>
</dbReference>
<dbReference type="Pfam" id="PF00144">
    <property type="entry name" value="Beta-lactamase"/>
    <property type="match status" value="1"/>
</dbReference>
<proteinExistence type="predicted"/>
<comment type="caution">
    <text evidence="4">The sequence shown here is derived from an EMBL/GenBank/DDBJ whole genome shotgun (WGS) entry which is preliminary data.</text>
</comment>
<dbReference type="EMBL" id="JAERRB010000001">
    <property type="protein sequence ID" value="MBL0739707.1"/>
    <property type="molecule type" value="Genomic_DNA"/>
</dbReference>
<dbReference type="Proteomes" id="UP000613030">
    <property type="component" value="Unassembled WGS sequence"/>
</dbReference>
<protein>
    <submittedName>
        <fullName evidence="4">Serine hydrolase</fullName>
    </submittedName>
</protein>
<keyword evidence="4" id="KW-0378">Hydrolase</keyword>
<evidence type="ECO:0000313" key="5">
    <source>
        <dbReference type="Proteomes" id="UP000613030"/>
    </source>
</evidence>
<organism evidence="4 5">
    <name type="scientific">Chryseolinea lacunae</name>
    <dbReference type="NCBI Taxonomy" id="2801331"/>
    <lineage>
        <taxon>Bacteria</taxon>
        <taxon>Pseudomonadati</taxon>
        <taxon>Bacteroidota</taxon>
        <taxon>Cytophagia</taxon>
        <taxon>Cytophagales</taxon>
        <taxon>Fulvivirgaceae</taxon>
        <taxon>Chryseolinea</taxon>
    </lineage>
</organism>
<evidence type="ECO:0000259" key="2">
    <source>
        <dbReference type="Pfam" id="PF00144"/>
    </source>
</evidence>
<gene>
    <name evidence="4" type="ORF">JI741_00695</name>
</gene>
<evidence type="ECO:0000313" key="4">
    <source>
        <dbReference type="EMBL" id="MBL0739707.1"/>
    </source>
</evidence>
<dbReference type="Pfam" id="PF11954">
    <property type="entry name" value="DUF3471"/>
    <property type="match status" value="1"/>
</dbReference>
<evidence type="ECO:0000259" key="3">
    <source>
        <dbReference type="Pfam" id="PF11954"/>
    </source>
</evidence>
<dbReference type="SUPFAM" id="SSF56601">
    <property type="entry name" value="beta-lactamase/transpeptidase-like"/>
    <property type="match status" value="1"/>
</dbReference>
<dbReference type="Gene3D" id="2.40.128.600">
    <property type="match status" value="1"/>
</dbReference>
<feature type="region of interest" description="Disordered" evidence="1">
    <location>
        <begin position="394"/>
        <end position="419"/>
    </location>
</feature>